<evidence type="ECO:0000256" key="1">
    <source>
        <dbReference type="SAM" id="Phobius"/>
    </source>
</evidence>
<keyword evidence="1" id="KW-0472">Membrane</keyword>
<organism evidence="2">
    <name type="scientific">Candidatus Methanophaga sp. ANME-1 ERB7</name>
    <dbReference type="NCBI Taxonomy" id="2759913"/>
    <lineage>
        <taxon>Archaea</taxon>
        <taxon>Methanobacteriati</taxon>
        <taxon>Methanobacteriota</taxon>
        <taxon>Stenosarchaea group</taxon>
        <taxon>Methanomicrobia</taxon>
        <taxon>Candidatus Methanophagales</taxon>
        <taxon>Candidatus Methanophagaceae</taxon>
        <taxon>Candidatus Methanophaga</taxon>
    </lineage>
</organism>
<name>A0A7G9ZB81_9EURY</name>
<keyword evidence="1" id="KW-1133">Transmembrane helix</keyword>
<feature type="transmembrane region" description="Helical" evidence="1">
    <location>
        <begin position="21"/>
        <end position="39"/>
    </location>
</feature>
<evidence type="ECO:0000313" key="2">
    <source>
        <dbReference type="EMBL" id="QNO57515.1"/>
    </source>
</evidence>
<dbReference type="EMBL" id="MT631691">
    <property type="protein sequence ID" value="QNO57515.1"/>
    <property type="molecule type" value="Genomic_DNA"/>
</dbReference>
<proteinExistence type="predicted"/>
<sequence length="98" mass="11021">MSGRFCHWINCRAKREHKACAQAYALVVLVVVCMIWFGMGSAQTIFAPSLLILTIRYVNTITGIESVDSQILEREGGSIELESVDDDAKARFEELLKR</sequence>
<keyword evidence="1" id="KW-0812">Transmembrane</keyword>
<reference evidence="2" key="1">
    <citation type="submission" date="2020-06" db="EMBL/GenBank/DDBJ databases">
        <title>Unique genomic features of the anaerobic methanotrophic archaea.</title>
        <authorList>
            <person name="Chadwick G.L."/>
            <person name="Skennerton C.T."/>
            <person name="Laso-Perez R."/>
            <person name="Leu A.O."/>
            <person name="Speth D.R."/>
            <person name="Yu H."/>
            <person name="Morgan-Lang C."/>
            <person name="Hatzenpichler R."/>
            <person name="Goudeau D."/>
            <person name="Malmstrom R."/>
            <person name="Brazelton W.J."/>
            <person name="Woyke T."/>
            <person name="Hallam S.J."/>
            <person name="Tyson G.W."/>
            <person name="Wegener G."/>
            <person name="Boetius A."/>
            <person name="Orphan V."/>
        </authorList>
    </citation>
    <scope>NUCLEOTIDE SEQUENCE</scope>
</reference>
<protein>
    <submittedName>
        <fullName evidence="2">Uncharacterized protein</fullName>
    </submittedName>
</protein>
<accession>A0A7G9ZB81</accession>
<gene>
    <name evidence="2" type="ORF">PKDJNKLE_00001</name>
</gene>
<dbReference type="AlphaFoldDB" id="A0A7G9ZB81"/>